<dbReference type="AlphaFoldDB" id="A0A1M5A099"/>
<dbReference type="STRING" id="1486859.SAMN05444273_104400"/>
<dbReference type="SUPFAM" id="SSF47413">
    <property type="entry name" value="lambda repressor-like DNA-binding domains"/>
    <property type="match status" value="1"/>
</dbReference>
<dbReference type="EMBL" id="FQUV01000004">
    <property type="protein sequence ID" value="SHF23723.1"/>
    <property type="molecule type" value="Genomic_DNA"/>
</dbReference>
<dbReference type="InterPro" id="IPR001387">
    <property type="entry name" value="Cro/C1-type_HTH"/>
</dbReference>
<dbReference type="PROSITE" id="PS50943">
    <property type="entry name" value="HTH_CROC1"/>
    <property type="match status" value="1"/>
</dbReference>
<dbReference type="Pfam" id="PF01381">
    <property type="entry name" value="HTH_3"/>
    <property type="match status" value="1"/>
</dbReference>
<keyword evidence="3" id="KW-1185">Reference proteome</keyword>
<dbReference type="PANTHER" id="PTHR43236">
    <property type="entry name" value="ANTITOXIN HIGA1"/>
    <property type="match status" value="1"/>
</dbReference>
<proteinExistence type="predicted"/>
<sequence>MAHSVDIHVGKRLRHRRWMVGMTQGELASALGIRFQQIQKYESGANRVSASRLWDIAQVLEVPIAYFFHGLEGHRDGLPDELLEAETLIQFYRTMPDVERRRLCEMAAGLRVPVSASP</sequence>
<name>A0A1M5A099_9RHOB</name>
<dbReference type="InterPro" id="IPR010982">
    <property type="entry name" value="Lambda_DNA-bd_dom_sf"/>
</dbReference>
<evidence type="ECO:0000313" key="3">
    <source>
        <dbReference type="Proteomes" id="UP000184144"/>
    </source>
</evidence>
<gene>
    <name evidence="2" type="ORF">SAMN05444273_104400</name>
</gene>
<dbReference type="OrthoDB" id="9797172at2"/>
<dbReference type="PANTHER" id="PTHR43236:SF1">
    <property type="entry name" value="BLL7220 PROTEIN"/>
    <property type="match status" value="1"/>
</dbReference>
<organism evidence="2 3">
    <name type="scientific">Litoreibacter ascidiaceicola</name>
    <dbReference type="NCBI Taxonomy" id="1486859"/>
    <lineage>
        <taxon>Bacteria</taxon>
        <taxon>Pseudomonadati</taxon>
        <taxon>Pseudomonadota</taxon>
        <taxon>Alphaproteobacteria</taxon>
        <taxon>Rhodobacterales</taxon>
        <taxon>Roseobacteraceae</taxon>
        <taxon>Litoreibacter</taxon>
    </lineage>
</organism>
<accession>A0A1M5A099</accession>
<dbReference type="SMART" id="SM00530">
    <property type="entry name" value="HTH_XRE"/>
    <property type="match status" value="1"/>
</dbReference>
<dbReference type="Proteomes" id="UP000184144">
    <property type="component" value="Unassembled WGS sequence"/>
</dbReference>
<evidence type="ECO:0000313" key="2">
    <source>
        <dbReference type="EMBL" id="SHF23723.1"/>
    </source>
</evidence>
<evidence type="ECO:0000259" key="1">
    <source>
        <dbReference type="PROSITE" id="PS50943"/>
    </source>
</evidence>
<reference evidence="3" key="1">
    <citation type="submission" date="2016-11" db="EMBL/GenBank/DDBJ databases">
        <authorList>
            <person name="Varghese N."/>
            <person name="Submissions S."/>
        </authorList>
    </citation>
    <scope>NUCLEOTIDE SEQUENCE [LARGE SCALE GENOMIC DNA]</scope>
    <source>
        <strain evidence="3">DSM 100566</strain>
    </source>
</reference>
<dbReference type="GO" id="GO:0003677">
    <property type="term" value="F:DNA binding"/>
    <property type="evidence" value="ECO:0007669"/>
    <property type="project" value="InterPro"/>
</dbReference>
<dbReference type="Gene3D" id="1.10.260.40">
    <property type="entry name" value="lambda repressor-like DNA-binding domains"/>
    <property type="match status" value="1"/>
</dbReference>
<dbReference type="RefSeq" id="WP_073143711.1">
    <property type="nucleotide sequence ID" value="NZ_FQUV01000004.1"/>
</dbReference>
<dbReference type="CDD" id="cd00093">
    <property type="entry name" value="HTH_XRE"/>
    <property type="match status" value="1"/>
</dbReference>
<protein>
    <submittedName>
        <fullName evidence="2">Helix-turn-helix</fullName>
    </submittedName>
</protein>
<feature type="domain" description="HTH cro/C1-type" evidence="1">
    <location>
        <begin position="11"/>
        <end position="67"/>
    </location>
</feature>
<dbReference type="InterPro" id="IPR052345">
    <property type="entry name" value="Rad_response_metalloprotease"/>
</dbReference>